<organism evidence="1 2">
    <name type="scientific">Notoacmeibacter marinus</name>
    <dbReference type="NCBI Taxonomy" id="1876515"/>
    <lineage>
        <taxon>Bacteria</taxon>
        <taxon>Pseudomonadati</taxon>
        <taxon>Pseudomonadota</taxon>
        <taxon>Alphaproteobacteria</taxon>
        <taxon>Hyphomicrobiales</taxon>
        <taxon>Notoacmeibacteraceae</taxon>
        <taxon>Notoacmeibacter</taxon>
    </lineage>
</organism>
<dbReference type="Proteomes" id="UP000215405">
    <property type="component" value="Unassembled WGS sequence"/>
</dbReference>
<evidence type="ECO:0000313" key="1">
    <source>
        <dbReference type="EMBL" id="OXS99445.1"/>
    </source>
</evidence>
<protein>
    <submittedName>
        <fullName evidence="1">Phage tail protein</fullName>
    </submittedName>
</protein>
<proteinExistence type="predicted"/>
<comment type="caution">
    <text evidence="1">The sequence shown here is derived from an EMBL/GenBank/DDBJ whole genome shotgun (WGS) entry which is preliminary data.</text>
</comment>
<name>A0A231UVT3_9HYPH</name>
<accession>A0A231UVT3</accession>
<evidence type="ECO:0000313" key="2">
    <source>
        <dbReference type="Proteomes" id="UP000215405"/>
    </source>
</evidence>
<reference evidence="2" key="1">
    <citation type="journal article" date="2017" name="Int. J. Syst. Evol. Microbiol.">
        <title>Notoacmeibacter marinus gen. nov., sp. nov., isolated from the gut of a limpet and proposal of Notoacmeibacteraceae fam. nov. in the order Rhizobiales of the class Alphaproteobacteria.</title>
        <authorList>
            <person name="Huang Z."/>
            <person name="Guo F."/>
            <person name="Lai Q."/>
        </authorList>
    </citation>
    <scope>NUCLEOTIDE SEQUENCE [LARGE SCALE GENOMIC DNA]</scope>
    <source>
        <strain evidence="2">XMTR2A4</strain>
    </source>
</reference>
<gene>
    <name evidence="1" type="ORF">B7H23_14930</name>
</gene>
<dbReference type="RefSeq" id="WP_094078222.1">
    <property type="nucleotide sequence ID" value="NZ_NBYO01000003.1"/>
</dbReference>
<dbReference type="AlphaFoldDB" id="A0A231UVT3"/>
<dbReference type="OrthoDB" id="8448547at2"/>
<sequence>MMEKRVEVSIDADTTGVATALKELQGLADQFGQRMTSAFAGAIVEGKSFEDVLRSLAMDLARSSLQKGLQPLQGLVGGLFSRFFGGGGVPVTPNANGGIVNGATMFPLAGGLGLMGEAGPEAIMPLRRGSDGKLGVAGGQGGGAINVTFNVQASDAASFRKSEAQMTAMLSRAVRKGTRHV</sequence>
<keyword evidence="2" id="KW-1185">Reference proteome</keyword>
<dbReference type="EMBL" id="NBYO01000003">
    <property type="protein sequence ID" value="OXS99445.1"/>
    <property type="molecule type" value="Genomic_DNA"/>
</dbReference>